<dbReference type="Proteomes" id="UP000515591">
    <property type="component" value="Chromosome"/>
</dbReference>
<dbReference type="RefSeq" id="WP_165669328.1">
    <property type="nucleotide sequence ID" value="NZ_AP022213.1"/>
</dbReference>
<evidence type="ECO:0000313" key="1">
    <source>
        <dbReference type="EMBL" id="BBT17004.1"/>
    </source>
</evidence>
<proteinExistence type="predicted"/>
<sequence length="155" mass="16466">MAELTPTAVLAGVETWVNAQFEAAQLKVEVKLHGGRFSVADLEKYATSTRACRVALEGLKFEVTGRGDLVCSAHVVLVALAGDLGKAGTRALNVLQVLTPIQAAAPGSKLGLALLDSINAKDIRAANLYHAALDQKGTAAWVITWPVQFKHPRVR</sequence>
<dbReference type="AlphaFoldDB" id="A0A6S5RVI7"/>
<evidence type="ECO:0000313" key="2">
    <source>
        <dbReference type="Proteomes" id="UP000515591"/>
    </source>
</evidence>
<gene>
    <name evidence="1" type="ORF">WP8S17C03_30530</name>
</gene>
<organism evidence="1 2">
    <name type="scientific">Metapseudomonas otitidis</name>
    <dbReference type="NCBI Taxonomy" id="319939"/>
    <lineage>
        <taxon>Bacteria</taxon>
        <taxon>Pseudomonadati</taxon>
        <taxon>Pseudomonadota</taxon>
        <taxon>Gammaproteobacteria</taxon>
        <taxon>Pseudomonadales</taxon>
        <taxon>Pseudomonadaceae</taxon>
        <taxon>Metapseudomonas</taxon>
    </lineage>
</organism>
<accession>A0A6S5RVI7</accession>
<dbReference type="EMBL" id="AP022213">
    <property type="protein sequence ID" value="BBT17004.1"/>
    <property type="molecule type" value="Genomic_DNA"/>
</dbReference>
<name>A0A6S5RVI7_9GAMM</name>
<reference evidence="1 2" key="1">
    <citation type="submission" date="2019-12" db="EMBL/GenBank/DDBJ databases">
        <title>complete genome sequences of Pseudomonas otitidis str. WP8-S17-CRE-03 isolated from wastewater treatment plant effluent.</title>
        <authorList>
            <person name="Sekizuka T."/>
            <person name="Itokawa K."/>
            <person name="Yatsu K."/>
            <person name="Inamine Y."/>
            <person name="Kuroda M."/>
        </authorList>
    </citation>
    <scope>NUCLEOTIDE SEQUENCE [LARGE SCALE GENOMIC DNA]</scope>
    <source>
        <strain evidence="1 2">WP8-S17-CRE-03</strain>
    </source>
</reference>
<protein>
    <submittedName>
        <fullName evidence="1">Uncharacterized protein</fullName>
    </submittedName>
</protein>